<comment type="caution">
    <text evidence="2">The sequence shown here is derived from an EMBL/GenBank/DDBJ whole genome shotgun (WGS) entry which is preliminary data.</text>
</comment>
<dbReference type="Proteomes" id="UP001387447">
    <property type="component" value="Unassembled WGS sequence"/>
</dbReference>
<feature type="region of interest" description="Disordered" evidence="1">
    <location>
        <begin position="78"/>
        <end position="100"/>
    </location>
</feature>
<name>A0ABU9EJB6_LIMFS</name>
<sequence>MEASTRIISPLKAIANRRLPADNPPLVLPPITRYISRSGYPQSSIGITPLPQGWCDPAKLYRQDAPKRAIIGEQIKAFNHPSNGDRPPLPNIPLTTVKFE</sequence>
<evidence type="ECO:0000256" key="1">
    <source>
        <dbReference type="SAM" id="MobiDB-lite"/>
    </source>
</evidence>
<proteinExistence type="predicted"/>
<gene>
    <name evidence="2" type="ORF">AAEJ74_06155</name>
</gene>
<evidence type="ECO:0000313" key="3">
    <source>
        <dbReference type="Proteomes" id="UP001387447"/>
    </source>
</evidence>
<accession>A0ABU9EJB6</accession>
<keyword evidence="3" id="KW-1185">Reference proteome</keyword>
<protein>
    <submittedName>
        <fullName evidence="2">Uncharacterized protein</fullName>
    </submittedName>
</protein>
<reference evidence="2 3" key="1">
    <citation type="journal article" date="2024" name="Front. Microbiol.">
        <title>Transcriptomic insights into the dominance of two phototrophs throughout the water column of a tropical hypersaline-alkaline crater lake (Dziani Dzaha, Mayotte).</title>
        <authorList>
            <person name="Duperron S."/>
            <person name="Halary S."/>
            <person name="Bouly J.-P."/>
            <person name="Roussel T."/>
            <person name="Hugoni M."/>
            <person name="Bruto M."/>
            <person name="Oger P."/>
            <person name="Duval C."/>
            <person name="Woo A."/>
            <person name="Jezequiel D."/>
            <person name="Ader M."/>
            <person name="Leboulanger C."/>
            <person name="Agogue H."/>
            <person name="Grossi V."/>
            <person name="Trousselier M."/>
            <person name="Bernard C."/>
        </authorList>
    </citation>
    <scope>NUCLEOTIDE SEQUENCE [LARGE SCALE GENOMIC DNA]</scope>
    <source>
        <strain evidence="2 3">PMC 851.14</strain>
    </source>
</reference>
<dbReference type="RefSeq" id="WP_368662918.1">
    <property type="nucleotide sequence ID" value="NZ_JBBWYZ010000005.1"/>
</dbReference>
<organism evidence="2 3">
    <name type="scientific">Limnospira fusiformis PMC 851.14</name>
    <dbReference type="NCBI Taxonomy" id="2219512"/>
    <lineage>
        <taxon>Bacteria</taxon>
        <taxon>Bacillati</taxon>
        <taxon>Cyanobacteriota</taxon>
        <taxon>Cyanophyceae</taxon>
        <taxon>Oscillatoriophycideae</taxon>
        <taxon>Oscillatoriales</taxon>
        <taxon>Sirenicapillariaceae</taxon>
        <taxon>Limnospira</taxon>
    </lineage>
</organism>
<evidence type="ECO:0000313" key="2">
    <source>
        <dbReference type="EMBL" id="MEK9511290.1"/>
    </source>
</evidence>
<dbReference type="EMBL" id="JBBWYZ010000005">
    <property type="protein sequence ID" value="MEK9511290.1"/>
    <property type="molecule type" value="Genomic_DNA"/>
</dbReference>